<keyword evidence="5" id="KW-0460">Magnesium</keyword>
<dbReference type="SUPFAM" id="SSF53448">
    <property type="entry name" value="Nucleotide-diphospho-sugar transferases"/>
    <property type="match status" value="1"/>
</dbReference>
<evidence type="ECO:0000259" key="9">
    <source>
        <dbReference type="Pfam" id="PF12804"/>
    </source>
</evidence>
<dbReference type="Pfam" id="PF03205">
    <property type="entry name" value="MobB"/>
    <property type="match status" value="1"/>
</dbReference>
<feature type="domain" description="MobA-like NTP transferase" evidence="9">
    <location>
        <begin position="171"/>
        <end position="314"/>
    </location>
</feature>
<dbReference type="GO" id="GO:0005525">
    <property type="term" value="F:GTP binding"/>
    <property type="evidence" value="ECO:0007669"/>
    <property type="project" value="UniProtKB-KW"/>
</dbReference>
<keyword evidence="2" id="KW-0808">Transferase</keyword>
<dbReference type="GO" id="GO:0016779">
    <property type="term" value="F:nucleotidyltransferase activity"/>
    <property type="evidence" value="ECO:0007669"/>
    <property type="project" value="UniProtKB-ARBA"/>
</dbReference>
<organism evidence="10">
    <name type="scientific">hydrothermal vent metagenome</name>
    <dbReference type="NCBI Taxonomy" id="652676"/>
    <lineage>
        <taxon>unclassified sequences</taxon>
        <taxon>metagenomes</taxon>
        <taxon>ecological metagenomes</taxon>
    </lineage>
</organism>
<dbReference type="InterPro" id="IPR029044">
    <property type="entry name" value="Nucleotide-diphossugar_trans"/>
</dbReference>
<evidence type="ECO:0000256" key="1">
    <source>
        <dbReference type="ARBA" id="ARBA00022490"/>
    </source>
</evidence>
<dbReference type="GO" id="GO:0046872">
    <property type="term" value="F:metal ion binding"/>
    <property type="evidence" value="ECO:0007669"/>
    <property type="project" value="UniProtKB-KW"/>
</dbReference>
<evidence type="ECO:0000313" key="10">
    <source>
        <dbReference type="EMBL" id="VAW40401.1"/>
    </source>
</evidence>
<dbReference type="NCBIfam" id="TIGR00176">
    <property type="entry name" value="mobB"/>
    <property type="match status" value="1"/>
</dbReference>
<dbReference type="GO" id="GO:0006777">
    <property type="term" value="P:Mo-molybdopterin cofactor biosynthetic process"/>
    <property type="evidence" value="ECO:0007669"/>
    <property type="project" value="UniProtKB-KW"/>
</dbReference>
<dbReference type="PANTHER" id="PTHR19136:SF81">
    <property type="entry name" value="MOLYBDENUM COFACTOR GUANYLYLTRANSFERASE"/>
    <property type="match status" value="1"/>
</dbReference>
<gene>
    <name evidence="10" type="ORF">MNBD_DELTA04-1509</name>
</gene>
<sequence length="357" mass="38876">MKRDAEGPEANAFLNRLPVLGICGSSGAGKTTLIEAVVPPLLARGIRVAVVKHDARNVLVDRPGKDSDRLYQAGADVWLSGEEVFGRRHRNPGFKMFLAGLCRGYDLVLVEGHAGTPVAKLWLLGEDHSEPPPGPGPVLHVLSWRQAETKAVLAWITAWLDRRWRAAPVWGCVLIGGRSRRMGRPKHLLRQEGRTWLEGTVAKLREKVDRVVISGRGEIPASLADVPCIADAPGVAGPLAGVLSVMRWQPHVSWLVTACDQPCLQTGALDWLLATRSPGVWAILPDLRGDGRPEPLLAYYDFRCRDDLEEIAASGRFRLGSLAGRSAVLSPRPPAHLHQSWLNINMPAEIPSSGPLC</sequence>
<dbReference type="InterPro" id="IPR025877">
    <property type="entry name" value="MobA-like_NTP_Trfase"/>
</dbReference>
<keyword evidence="6" id="KW-0342">GTP-binding</keyword>
<keyword evidence="4" id="KW-0547">Nucleotide-binding</keyword>
<evidence type="ECO:0000256" key="6">
    <source>
        <dbReference type="ARBA" id="ARBA00023134"/>
    </source>
</evidence>
<keyword evidence="7" id="KW-0501">Molybdenum cofactor biosynthesis</keyword>
<dbReference type="PANTHER" id="PTHR19136">
    <property type="entry name" value="MOLYBDENUM COFACTOR GUANYLYLTRANSFERASE"/>
    <property type="match status" value="1"/>
</dbReference>
<keyword evidence="3" id="KW-0479">Metal-binding</keyword>
<evidence type="ECO:0000256" key="2">
    <source>
        <dbReference type="ARBA" id="ARBA00022679"/>
    </source>
</evidence>
<evidence type="ECO:0008006" key="11">
    <source>
        <dbReference type="Google" id="ProtNLM"/>
    </source>
</evidence>
<evidence type="ECO:0000256" key="4">
    <source>
        <dbReference type="ARBA" id="ARBA00022741"/>
    </source>
</evidence>
<evidence type="ECO:0000256" key="5">
    <source>
        <dbReference type="ARBA" id="ARBA00022842"/>
    </source>
</evidence>
<keyword evidence="1" id="KW-0963">Cytoplasm</keyword>
<accession>A0A3B0VBY3</accession>
<dbReference type="SUPFAM" id="SSF52540">
    <property type="entry name" value="P-loop containing nucleoside triphosphate hydrolases"/>
    <property type="match status" value="1"/>
</dbReference>
<evidence type="ECO:0000256" key="3">
    <source>
        <dbReference type="ARBA" id="ARBA00022723"/>
    </source>
</evidence>
<dbReference type="Gene3D" id="3.90.550.10">
    <property type="entry name" value="Spore Coat Polysaccharide Biosynthesis Protein SpsA, Chain A"/>
    <property type="match status" value="1"/>
</dbReference>
<dbReference type="InterPro" id="IPR004435">
    <property type="entry name" value="MobB_dom"/>
</dbReference>
<dbReference type="Gene3D" id="3.40.50.300">
    <property type="entry name" value="P-loop containing nucleotide triphosphate hydrolases"/>
    <property type="match status" value="1"/>
</dbReference>
<name>A0A3B0VBY3_9ZZZZ</name>
<reference evidence="10" key="1">
    <citation type="submission" date="2018-06" db="EMBL/GenBank/DDBJ databases">
        <authorList>
            <person name="Zhirakovskaya E."/>
        </authorList>
    </citation>
    <scope>NUCLEOTIDE SEQUENCE</scope>
</reference>
<dbReference type="CDD" id="cd02503">
    <property type="entry name" value="MobA"/>
    <property type="match status" value="1"/>
</dbReference>
<dbReference type="EMBL" id="UOEY01000102">
    <property type="protein sequence ID" value="VAW40401.1"/>
    <property type="molecule type" value="Genomic_DNA"/>
</dbReference>
<dbReference type="AlphaFoldDB" id="A0A3B0VBY3"/>
<dbReference type="Pfam" id="PF12804">
    <property type="entry name" value="NTP_transf_3"/>
    <property type="match status" value="1"/>
</dbReference>
<evidence type="ECO:0000256" key="7">
    <source>
        <dbReference type="ARBA" id="ARBA00023150"/>
    </source>
</evidence>
<proteinExistence type="predicted"/>
<dbReference type="InterPro" id="IPR027417">
    <property type="entry name" value="P-loop_NTPase"/>
</dbReference>
<evidence type="ECO:0000259" key="8">
    <source>
        <dbReference type="Pfam" id="PF03205"/>
    </source>
</evidence>
<protein>
    <recommendedName>
        <fullName evidence="11">Molybdopterin-guanine dinucleotide biosynthesis protein B</fullName>
    </recommendedName>
</protein>
<dbReference type="InterPro" id="IPR013482">
    <property type="entry name" value="Molybde_CF_guanTrfase"/>
</dbReference>
<feature type="domain" description="Molybdopterin-guanine dinucleotide biosynthesis protein B (MobB)" evidence="8">
    <location>
        <begin position="19"/>
        <end position="130"/>
    </location>
</feature>